<evidence type="ECO:0000259" key="8">
    <source>
        <dbReference type="Pfam" id="PF26002"/>
    </source>
</evidence>
<evidence type="ECO:0000256" key="3">
    <source>
        <dbReference type="ARBA" id="ARBA00022692"/>
    </source>
</evidence>
<dbReference type="RefSeq" id="WP_115640985.1">
    <property type="nucleotide sequence ID" value="NZ_UFWZ01000001.1"/>
</dbReference>
<evidence type="ECO:0000256" key="7">
    <source>
        <dbReference type="SAM" id="Phobius"/>
    </source>
</evidence>
<dbReference type="PANTHER" id="PTHR30386">
    <property type="entry name" value="MEMBRANE FUSION SUBUNIT OF EMRAB-TOLC MULTIDRUG EFFLUX PUMP"/>
    <property type="match status" value="1"/>
</dbReference>
<dbReference type="PANTHER" id="PTHR30386:SF26">
    <property type="entry name" value="TRANSPORT PROTEIN COMB"/>
    <property type="match status" value="1"/>
</dbReference>
<feature type="transmembrane region" description="Helical" evidence="7">
    <location>
        <begin position="28"/>
        <end position="46"/>
    </location>
</feature>
<comment type="similarity">
    <text evidence="2">Belongs to the membrane fusion protein (MFP) (TC 8.A.1) family.</text>
</comment>
<keyword evidence="10" id="KW-1185">Reference proteome</keyword>
<evidence type="ECO:0000313" key="10">
    <source>
        <dbReference type="Proteomes" id="UP000254664"/>
    </source>
</evidence>
<feature type="coiled-coil region" evidence="6">
    <location>
        <begin position="98"/>
        <end position="132"/>
    </location>
</feature>
<dbReference type="InterPro" id="IPR050739">
    <property type="entry name" value="MFP"/>
</dbReference>
<evidence type="ECO:0000256" key="5">
    <source>
        <dbReference type="ARBA" id="ARBA00023136"/>
    </source>
</evidence>
<protein>
    <submittedName>
        <fullName evidence="9">Bacteriocin ABC transporter bacteriocin-binding protein</fullName>
    </submittedName>
</protein>
<feature type="coiled-coil region" evidence="6">
    <location>
        <begin position="269"/>
        <end position="336"/>
    </location>
</feature>
<evidence type="ECO:0000256" key="2">
    <source>
        <dbReference type="ARBA" id="ARBA00009477"/>
    </source>
</evidence>
<sequence length="478" mass="54626">MKFVVQDIKDITDSRELLESKPHHFTSIFIYLVLTIICSALVWCWFSEKELVVKTSGIVRPSEEIYKVANMATSKVESISFKNGQVVKLGDILYTLEHTEIDLQKKSIEEKAETLKQDVENLKKLKKCILDDKNYFDKNNEKEKDYYNKYLNYEKGNSLSLSDSNSIEDAKNDLNSKIDAYDLLQKSVNEDKSYVPTNTLYSEQYNNYKISQKQFKDKIEDAQKLYDYLKLNKDADKNSVLQAESTLNSCKTELDKFTSDYKLKINSTIEELKSKNKELDSSLNKINDTGALNKEKNKSTTSVQNDDGIKANEEKLKDLEENLKAINMSIEKCTIKASNDGILDTQVDLNIGDVVQAGTIVANILPNESKYKVNLFIADKDIANIKDGQNIKYSFPSLPYKEYGFLNGKVEKISADSKVNKSNGISFYTAESYIDVSKVYSHKGEESEIKNGMTCEAQIVTRKEKMLYYLLEKLNLKD</sequence>
<reference evidence="9 10" key="1">
    <citation type="submission" date="2018-06" db="EMBL/GenBank/DDBJ databases">
        <authorList>
            <consortium name="Pathogen Informatics"/>
            <person name="Doyle S."/>
        </authorList>
    </citation>
    <scope>NUCLEOTIDE SEQUENCE [LARGE SCALE GENOMIC DNA]</scope>
    <source>
        <strain evidence="9 10">NCTC9836</strain>
    </source>
</reference>
<evidence type="ECO:0000256" key="6">
    <source>
        <dbReference type="SAM" id="Coils"/>
    </source>
</evidence>
<comment type="subcellular location">
    <subcellularLocation>
        <location evidence="1">Membrane</location>
        <topology evidence="1">Single-pass membrane protein</topology>
    </subcellularLocation>
</comment>
<dbReference type="Gene3D" id="2.40.30.170">
    <property type="match status" value="1"/>
</dbReference>
<feature type="domain" description="AprE-like beta-barrel" evidence="8">
    <location>
        <begin position="375"/>
        <end position="462"/>
    </location>
</feature>
<evidence type="ECO:0000256" key="4">
    <source>
        <dbReference type="ARBA" id="ARBA00022989"/>
    </source>
</evidence>
<proteinExistence type="inferred from homology"/>
<organism evidence="9 10">
    <name type="scientific">Clostridium putrefaciens</name>
    <dbReference type="NCBI Taxonomy" id="99675"/>
    <lineage>
        <taxon>Bacteria</taxon>
        <taxon>Bacillati</taxon>
        <taxon>Bacillota</taxon>
        <taxon>Clostridia</taxon>
        <taxon>Eubacteriales</taxon>
        <taxon>Clostridiaceae</taxon>
        <taxon>Clostridium</taxon>
    </lineage>
</organism>
<dbReference type="InterPro" id="IPR058982">
    <property type="entry name" value="Beta-barrel_AprE"/>
</dbReference>
<dbReference type="GO" id="GO:0016020">
    <property type="term" value="C:membrane"/>
    <property type="evidence" value="ECO:0007669"/>
    <property type="project" value="UniProtKB-SubCell"/>
</dbReference>
<evidence type="ECO:0000313" key="9">
    <source>
        <dbReference type="EMBL" id="SUY46973.1"/>
    </source>
</evidence>
<accession>A0A381J7M0</accession>
<dbReference type="PRINTS" id="PR01490">
    <property type="entry name" value="RTXTOXIND"/>
</dbReference>
<keyword evidence="6" id="KW-0175">Coiled coil</keyword>
<dbReference type="OrthoDB" id="357309at2"/>
<keyword evidence="5 7" id="KW-0472">Membrane</keyword>
<dbReference type="Pfam" id="PF26002">
    <property type="entry name" value="Beta-barrel_AprE"/>
    <property type="match status" value="1"/>
</dbReference>
<gene>
    <name evidence="9" type="primary">hlyD</name>
    <name evidence="9" type="ORF">NCTC9836_01294</name>
</gene>
<keyword evidence="3 7" id="KW-0812">Transmembrane</keyword>
<keyword evidence="4 7" id="KW-1133">Transmembrane helix</keyword>
<name>A0A381J7M0_9CLOT</name>
<evidence type="ECO:0000256" key="1">
    <source>
        <dbReference type="ARBA" id="ARBA00004167"/>
    </source>
</evidence>
<dbReference type="AlphaFoldDB" id="A0A381J7M0"/>
<dbReference type="Proteomes" id="UP000254664">
    <property type="component" value="Unassembled WGS sequence"/>
</dbReference>
<dbReference type="EMBL" id="UFWZ01000001">
    <property type="protein sequence ID" value="SUY46973.1"/>
    <property type="molecule type" value="Genomic_DNA"/>
</dbReference>